<dbReference type="EMBL" id="JABMKV010000001">
    <property type="protein sequence ID" value="NQX30811.1"/>
    <property type="molecule type" value="Genomic_DNA"/>
</dbReference>
<gene>
    <name evidence="1" type="ORF">HQN85_03695</name>
</gene>
<sequence>MFHTAANSLTLTEEATKKMKNLVFDRSDSVKSWGGNGNSSRFSKSNLLQIGDLKWENVPIWENTNSGQQTDGKFGLELFANKVIEIDFDKKLIVLYNQLPAKIKEFDKLKLSFEDEMMFVEGGLKIDQQILHNKFLVHSGYAGTILLDDKFTVDNGIDSKLKVIDEKALKDSFGNILKTKKAIIPAFTIGKNSLKEVPVSFFTGALGRQKVSIIGGDLLKKFNIIIDAKRANIYLQANKLMNVEFWKG</sequence>
<reference evidence="1 2" key="1">
    <citation type="submission" date="2020-05" db="EMBL/GenBank/DDBJ databases">
        <title>Description of Pedobacter foliorum sp. nov.</title>
        <authorList>
            <person name="Qi S."/>
            <person name="Carlier A."/>
            <person name="Cnockaert M."/>
            <person name="Vandamme P."/>
        </authorList>
    </citation>
    <scope>NUCLEOTIDE SEQUENCE [LARGE SCALE GENOMIC DNA]</scope>
    <source>
        <strain evidence="1 2">LMG 31300</strain>
    </source>
</reference>
<protein>
    <submittedName>
        <fullName evidence="1">Uncharacterized protein</fullName>
    </submittedName>
</protein>
<accession>A0ABX2D9T5</accession>
<organism evidence="1 2">
    <name type="scientific">Pedobacter boryungensis</name>
    <dbReference type="NCBI Taxonomy" id="869962"/>
    <lineage>
        <taxon>Bacteria</taxon>
        <taxon>Pseudomonadati</taxon>
        <taxon>Bacteroidota</taxon>
        <taxon>Sphingobacteriia</taxon>
        <taxon>Sphingobacteriales</taxon>
        <taxon>Sphingobacteriaceae</taxon>
        <taxon>Pedobacter</taxon>
    </lineage>
</organism>
<dbReference type="Gene3D" id="2.40.70.10">
    <property type="entry name" value="Acid Proteases"/>
    <property type="match status" value="1"/>
</dbReference>
<evidence type="ECO:0000313" key="2">
    <source>
        <dbReference type="Proteomes" id="UP000762110"/>
    </source>
</evidence>
<dbReference type="InterPro" id="IPR021109">
    <property type="entry name" value="Peptidase_aspartic_dom_sf"/>
</dbReference>
<comment type="caution">
    <text evidence="1">The sequence shown here is derived from an EMBL/GenBank/DDBJ whole genome shotgun (WGS) entry which is preliminary data.</text>
</comment>
<proteinExistence type="predicted"/>
<evidence type="ECO:0000313" key="1">
    <source>
        <dbReference type="EMBL" id="NQX30811.1"/>
    </source>
</evidence>
<name>A0ABX2D9T5_9SPHI</name>
<dbReference type="Proteomes" id="UP000762110">
    <property type="component" value="Unassembled WGS sequence"/>
</dbReference>
<keyword evidence="2" id="KW-1185">Reference proteome</keyword>